<evidence type="ECO:0000313" key="8">
    <source>
        <dbReference type="EMBL" id="AET32225.1"/>
    </source>
</evidence>
<dbReference type="NCBIfam" id="TIGR03477">
    <property type="entry name" value="DMSO_red_II_gam"/>
    <property type="match status" value="1"/>
</dbReference>
<keyword evidence="6" id="KW-0812">Transmembrane</keyword>
<evidence type="ECO:0000256" key="3">
    <source>
        <dbReference type="ARBA" id="ARBA00022723"/>
    </source>
</evidence>
<dbReference type="GO" id="GO:0046872">
    <property type="term" value="F:metal ion binding"/>
    <property type="evidence" value="ECO:0007669"/>
    <property type="project" value="UniProtKB-KW"/>
</dbReference>
<dbReference type="CDD" id="cd09623">
    <property type="entry name" value="DOMON_EBDH"/>
    <property type="match status" value="1"/>
</dbReference>
<evidence type="ECO:0000313" key="9">
    <source>
        <dbReference type="Proteomes" id="UP000005867"/>
    </source>
</evidence>
<keyword evidence="2" id="KW-0349">Heme</keyword>
<dbReference type="OrthoDB" id="145826at2157"/>
<accession>G7VAI6</accession>
<reference evidence="8 9" key="1">
    <citation type="journal article" date="2012" name="J. Bacteriol.">
        <title>Complete genome sequence of strain 1860, a crenarchaeon of the genus pyrobaculum able to grow with various electron acceptors.</title>
        <authorList>
            <person name="Mardanov A.V."/>
            <person name="Gumerov V.M."/>
            <person name="Slobodkina G.B."/>
            <person name="Beletsky A.V."/>
            <person name="Bonch-Osmolovskaya E.A."/>
            <person name="Ravin N.V."/>
            <person name="Skryabin K.G."/>
        </authorList>
    </citation>
    <scope>NUCLEOTIDE SEQUENCE [LARGE SCALE GENOMIC DNA]</scope>
    <source>
        <strain evidence="8 9">1860</strain>
    </source>
</reference>
<evidence type="ECO:0000256" key="4">
    <source>
        <dbReference type="ARBA" id="ARBA00022982"/>
    </source>
</evidence>
<evidence type="ECO:0000259" key="7">
    <source>
        <dbReference type="SMART" id="SM00887"/>
    </source>
</evidence>
<dbReference type="RefSeq" id="WP_014288053.1">
    <property type="nucleotide sequence ID" value="NC_016645.1"/>
</dbReference>
<sequence length="311" mass="32279">MRGDKLLPGIALAAALLLALMGMVVVTAQEAAVRVKYVAGALPTDPFSNVWPAPVDVPLTSQSLVYPLPAATETRSVGVSAVYNGTHIAFLLVWSDPTQDVAKPGGLDVFPDAVAVQFPVSRAQLPYICMGTVDNPVNIVYWKAGVGVENLVAGAGYGLSPQQREALGLQATPAAPVELLPATAQMVTAAAAYRDGKWYVVLMRPLGSAHPLMASLADGFSAAFATWDGSKGERGGLKATSGWIAFQLEKPAAPATATQTPTTTAAPGTTTITQTTTVTQVVETTPTWAWAVIGVLVALLALFAGSALRRK</sequence>
<dbReference type="GO" id="GO:0020037">
    <property type="term" value="F:heme binding"/>
    <property type="evidence" value="ECO:0007669"/>
    <property type="project" value="InterPro"/>
</dbReference>
<keyword evidence="9" id="KW-1185">Reference proteome</keyword>
<feature type="domain" description="Cytochrome c-552/DMSO reductase-like haem-binding" evidence="7">
    <location>
        <begin position="48"/>
        <end position="239"/>
    </location>
</feature>
<keyword evidence="6" id="KW-1133">Transmembrane helix</keyword>
<keyword evidence="6" id="KW-0472">Membrane</keyword>
<dbReference type="AlphaFoldDB" id="G7VAI6"/>
<dbReference type="HOGENOM" id="CLU_896078_0_0_2"/>
<keyword evidence="1" id="KW-0813">Transport</keyword>
<dbReference type="eggNOG" id="arCOG04198">
    <property type="taxonomic scope" value="Archaea"/>
</dbReference>
<name>G7VAI6_9CREN</name>
<dbReference type="EMBL" id="CP003098">
    <property type="protein sequence ID" value="AET32225.1"/>
    <property type="molecule type" value="Genomic_DNA"/>
</dbReference>
<dbReference type="SMART" id="SM00887">
    <property type="entry name" value="EB_dh"/>
    <property type="match status" value="1"/>
</dbReference>
<keyword evidence="3" id="KW-0479">Metal-binding</keyword>
<dbReference type="KEGG" id="pyr:P186_0779"/>
<evidence type="ECO:0000256" key="5">
    <source>
        <dbReference type="ARBA" id="ARBA00023004"/>
    </source>
</evidence>
<dbReference type="STRING" id="1104324.P186_0779"/>
<dbReference type="GO" id="GO:0042597">
    <property type="term" value="C:periplasmic space"/>
    <property type="evidence" value="ECO:0007669"/>
    <property type="project" value="InterPro"/>
</dbReference>
<evidence type="ECO:0000256" key="1">
    <source>
        <dbReference type="ARBA" id="ARBA00022448"/>
    </source>
</evidence>
<keyword evidence="5" id="KW-0408">Iron</keyword>
<dbReference type="Pfam" id="PF09459">
    <property type="entry name" value="EB_dh"/>
    <property type="match status" value="2"/>
</dbReference>
<gene>
    <name evidence="8" type="ORF">P186_0779</name>
</gene>
<evidence type="ECO:0000256" key="2">
    <source>
        <dbReference type="ARBA" id="ARBA00022617"/>
    </source>
</evidence>
<evidence type="ECO:0000256" key="6">
    <source>
        <dbReference type="SAM" id="Phobius"/>
    </source>
</evidence>
<protein>
    <submittedName>
        <fullName evidence="8">Nitrate reductase subunit, conjectural</fullName>
    </submittedName>
</protein>
<dbReference type="InterPro" id="IPR017838">
    <property type="entry name" value="DMSO_Rdtase_II_haem_b-bd_su"/>
</dbReference>
<dbReference type="Gene3D" id="2.60.40.1190">
    <property type="match status" value="1"/>
</dbReference>
<proteinExistence type="predicted"/>
<dbReference type="GeneID" id="11595041"/>
<keyword evidence="4" id="KW-0249">Electron transport</keyword>
<dbReference type="Proteomes" id="UP000005867">
    <property type="component" value="Chromosome"/>
</dbReference>
<dbReference type="InterPro" id="IPR019020">
    <property type="entry name" value="Cyt-c552/DMSO_Rdtase_haem-bd"/>
</dbReference>
<feature type="transmembrane region" description="Helical" evidence="6">
    <location>
        <begin position="288"/>
        <end position="308"/>
    </location>
</feature>
<organism evidence="8 9">
    <name type="scientific">Pyrobaculum ferrireducens</name>
    <dbReference type="NCBI Taxonomy" id="1104324"/>
    <lineage>
        <taxon>Archaea</taxon>
        <taxon>Thermoproteota</taxon>
        <taxon>Thermoprotei</taxon>
        <taxon>Thermoproteales</taxon>
        <taxon>Thermoproteaceae</taxon>
        <taxon>Pyrobaculum</taxon>
    </lineage>
</organism>
<dbReference type="BioCyc" id="PSP1104324:GJSN-763-MONOMER"/>